<organism evidence="1">
    <name type="scientific">Mycobacterium xenopi 4042</name>
    <dbReference type="NCBI Taxonomy" id="1299334"/>
    <lineage>
        <taxon>Bacteria</taxon>
        <taxon>Bacillati</taxon>
        <taxon>Actinomycetota</taxon>
        <taxon>Actinomycetes</taxon>
        <taxon>Mycobacteriales</taxon>
        <taxon>Mycobacteriaceae</taxon>
        <taxon>Mycobacterium</taxon>
    </lineage>
</organism>
<dbReference type="EMBL" id="JAOB01000039">
    <property type="protein sequence ID" value="EUA44097.1"/>
    <property type="molecule type" value="Genomic_DNA"/>
</dbReference>
<reference evidence="1" key="1">
    <citation type="submission" date="2014-01" db="EMBL/GenBank/DDBJ databases">
        <authorList>
            <person name="Brown-Elliot B."/>
            <person name="Wallace R."/>
            <person name="Lenaerts A."/>
            <person name="Ordway D."/>
            <person name="DeGroote M.A."/>
            <person name="Parker T."/>
            <person name="Sizemore C."/>
            <person name="Tallon L.J."/>
            <person name="Sadzewicz L.K."/>
            <person name="Sengamalay N."/>
            <person name="Fraser C.M."/>
            <person name="Hine E."/>
            <person name="Shefchek K.A."/>
            <person name="Das S.P."/>
            <person name="Tettelin H."/>
        </authorList>
    </citation>
    <scope>NUCLEOTIDE SEQUENCE [LARGE SCALE GENOMIC DNA]</scope>
    <source>
        <strain evidence="1">4042</strain>
    </source>
</reference>
<proteinExistence type="predicted"/>
<accession>X8BJ07</accession>
<name>X8BJ07_MYCXE</name>
<protein>
    <submittedName>
        <fullName evidence="1">Uncharacterized protein</fullName>
    </submittedName>
</protein>
<gene>
    <name evidence="1" type="ORF">I553_3044</name>
</gene>
<comment type="caution">
    <text evidence="1">The sequence shown here is derived from an EMBL/GenBank/DDBJ whole genome shotgun (WGS) entry which is preliminary data.</text>
</comment>
<evidence type="ECO:0000313" key="1">
    <source>
        <dbReference type="EMBL" id="EUA44097.1"/>
    </source>
</evidence>
<sequence>MAIAHRSVTALLGRWTRPAVPGVWATGIRWRSTCRCEIFAPCCGVAGWW</sequence>
<dbReference type="AlphaFoldDB" id="X8BJ07"/>